<evidence type="ECO:0000256" key="1">
    <source>
        <dbReference type="ARBA" id="ARBA00022723"/>
    </source>
</evidence>
<dbReference type="InterPro" id="IPR037187">
    <property type="entry name" value="DnaK_N"/>
</dbReference>
<proteinExistence type="predicted"/>
<dbReference type="SUPFAM" id="SSF57716">
    <property type="entry name" value="Glucocorticoid receptor-like (DNA-binding domain)"/>
    <property type="match status" value="1"/>
</dbReference>
<feature type="domain" description="Zinc finger DksA/TraR C4-type" evidence="5">
    <location>
        <begin position="87"/>
        <end position="114"/>
    </location>
</feature>
<organism evidence="6 7">
    <name type="scientific">Alteribacillus bidgolensis</name>
    <dbReference type="NCBI Taxonomy" id="930129"/>
    <lineage>
        <taxon>Bacteria</taxon>
        <taxon>Bacillati</taxon>
        <taxon>Bacillota</taxon>
        <taxon>Bacilli</taxon>
        <taxon>Bacillales</taxon>
        <taxon>Bacillaceae</taxon>
        <taxon>Alteribacillus</taxon>
    </lineage>
</organism>
<evidence type="ECO:0000256" key="3">
    <source>
        <dbReference type="ARBA" id="ARBA00022833"/>
    </source>
</evidence>
<dbReference type="PANTHER" id="PTHR33823:SF4">
    <property type="entry name" value="GENERAL STRESS PROTEIN 16O"/>
    <property type="match status" value="1"/>
</dbReference>
<dbReference type="SUPFAM" id="SSF109635">
    <property type="entry name" value="DnaK suppressor protein DksA, alpha-hairpin domain"/>
    <property type="match status" value="1"/>
</dbReference>
<dbReference type="InterPro" id="IPR000962">
    <property type="entry name" value="Znf_DskA_TraR"/>
</dbReference>
<dbReference type="PROSITE" id="PS51128">
    <property type="entry name" value="ZF_DKSA_2"/>
    <property type="match status" value="1"/>
</dbReference>
<feature type="zinc finger region" description="dksA C4-type" evidence="4">
    <location>
        <begin position="92"/>
        <end position="116"/>
    </location>
</feature>
<evidence type="ECO:0000313" key="6">
    <source>
        <dbReference type="EMBL" id="SDI60190.1"/>
    </source>
</evidence>
<dbReference type="RefSeq" id="WP_091586465.1">
    <property type="nucleotide sequence ID" value="NZ_FNDU01000009.1"/>
</dbReference>
<dbReference type="STRING" id="930129.SAMN05216352_109116"/>
<evidence type="ECO:0000256" key="4">
    <source>
        <dbReference type="PROSITE-ProRule" id="PRU00510"/>
    </source>
</evidence>
<protein>
    <submittedName>
        <fullName evidence="6">Transcriptional regulator, TraR/DksA family</fullName>
    </submittedName>
</protein>
<gene>
    <name evidence="6" type="ORF">SAMN05216352_109116</name>
</gene>
<keyword evidence="2" id="KW-0863">Zinc-finger</keyword>
<evidence type="ECO:0000259" key="5">
    <source>
        <dbReference type="Pfam" id="PF01258"/>
    </source>
</evidence>
<reference evidence="6 7" key="1">
    <citation type="submission" date="2016-10" db="EMBL/GenBank/DDBJ databases">
        <authorList>
            <person name="de Groot N.N."/>
        </authorList>
    </citation>
    <scope>NUCLEOTIDE SEQUENCE [LARGE SCALE GENOMIC DNA]</scope>
    <source>
        <strain evidence="7">P4B,CCM 7963,CECT 7998,DSM 25260,IBRC-M 10614,KCTC 13821</strain>
    </source>
</reference>
<evidence type="ECO:0000313" key="7">
    <source>
        <dbReference type="Proteomes" id="UP000199017"/>
    </source>
</evidence>
<dbReference type="OrthoDB" id="9811543at2"/>
<name>A0A1G8LYG9_9BACI</name>
<keyword evidence="1" id="KW-0479">Metal-binding</keyword>
<evidence type="ECO:0000256" key="2">
    <source>
        <dbReference type="ARBA" id="ARBA00022771"/>
    </source>
</evidence>
<keyword evidence="3" id="KW-0862">Zinc</keyword>
<dbReference type="Gene3D" id="1.20.120.910">
    <property type="entry name" value="DksA, coiled-coil domain"/>
    <property type="match status" value="1"/>
</dbReference>
<keyword evidence="7" id="KW-1185">Reference proteome</keyword>
<sequence length="226" mass="25999">MKTNEFFAEMKSKLTSRLQKVQQNNKDHFGLDEEFARETIGELSNYDNHPADNGTELYEREKDMALQQHSGREQKRIQKALQAIEDGTYGKCEKCGEDIPLERLESEPTALQCIQHSYQEPDPFDRPVEEERLIPGKGGFTDTTKEDVENDRFDAEESWELTAAYGTADTPQDTYDPSLEYEGMFGDAENENVDEDVAFGFSMTDSEGNLIDFDNDVDFSHYFLRR</sequence>
<dbReference type="Pfam" id="PF01258">
    <property type="entry name" value="zf-dskA_traR"/>
    <property type="match status" value="1"/>
</dbReference>
<dbReference type="EMBL" id="FNDU01000009">
    <property type="protein sequence ID" value="SDI60190.1"/>
    <property type="molecule type" value="Genomic_DNA"/>
</dbReference>
<dbReference type="InterPro" id="IPR014240">
    <property type="entry name" value="YteA"/>
</dbReference>
<accession>A0A1G8LYG9</accession>
<dbReference type="AlphaFoldDB" id="A0A1G8LYG9"/>
<dbReference type="Proteomes" id="UP000199017">
    <property type="component" value="Unassembled WGS sequence"/>
</dbReference>
<dbReference type="NCBIfam" id="TIGR02890">
    <property type="entry name" value="bacill_yteA"/>
    <property type="match status" value="1"/>
</dbReference>
<dbReference type="PANTHER" id="PTHR33823">
    <property type="entry name" value="RNA POLYMERASE-BINDING TRANSCRIPTION FACTOR DKSA-RELATED"/>
    <property type="match status" value="1"/>
</dbReference>
<dbReference type="GO" id="GO:0008270">
    <property type="term" value="F:zinc ion binding"/>
    <property type="evidence" value="ECO:0007669"/>
    <property type="project" value="UniProtKB-KW"/>
</dbReference>